<protein>
    <submittedName>
        <fullName evidence="2">Uncharacterized protein</fullName>
    </submittedName>
</protein>
<comment type="caution">
    <text evidence="2">The sequence shown here is derived from an EMBL/GenBank/DDBJ whole genome shotgun (WGS) entry which is preliminary data.</text>
</comment>
<feature type="compositionally biased region" description="Low complexity" evidence="1">
    <location>
        <begin position="62"/>
        <end position="90"/>
    </location>
</feature>
<name>A0A8H7CQY9_9AGAR</name>
<feature type="region of interest" description="Disordered" evidence="1">
    <location>
        <begin position="1028"/>
        <end position="1056"/>
    </location>
</feature>
<sequence length="1710" mass="190377">MAKGKKRKEPGAPKYDATSYLECPDCHQMVHGKTQKISDLFARKPRANLVPSTVYSAPLVDASASSTSTAGDGTSFASSPSREPSPEADATAFGGDASISPNYVPPEYPSASDITGTSSDCMPNEALAPASDWPLFNAFDNLRFKMEQIPASLTDIQPAERDKLLHALLERVFGSHSWKYDMQSIRRFLYRGADGLDAFCTFFEYFVCEGEYPVKNILDIILFLEEGIDSEFPDGDSSFDAANEPHMIQTTASPLDAGPRLFRTGKLERIFRPKECRGWMLMFPEGKNAHTSYPFGLHAESALPWGYEFADGSFFLCADACLRSFVGEEAQCESCTALPSDSNLQGILDRLRDGVHENSRFIFHPIANLVELNRRRAEQVREKKLLKLNDTRTIMRKMTTIDNQKELTMAIASGEIMRVSQVLCAGYRNGAGTKGLLELCRRAARGEYKPLNDEREMFIGLTLLRVAGARVAEIGHRALGLPSVTTLRRNTVIRPLLPSAGRPLVKEIEYNIDACLDAYPDEDDGRPRIVHQTLVIDEMATERRGRYDDRTNKVVGICRAHEHRVPLEVETEHDLNTLCAELKKGSAHLAGEATVAALGTLSANPRQYNARPILFPADCKNESGPEHAVNVLRPLITAINNKSKRGNTTYRLLCAASHGESRRGKAFVMEFMKRPLAPESPIFPLLSGLEFMNFMVGDDDMTADKDAKHALKCLRNLTMRDAGIKIRGFRITPAIIKEHLRANGLIERSINALQNPNDKQDVILAFSLLKALWDLPDAPPNSSPIFLRAREALKIFGKLGYFLIMPYVCVDLDLATQLTYLSAAAHLLLDLFVHDNARTSFMPVQTFVNLMIMIKNVFFCVAKTKVDIPDSKFWLILLGTDRLEVLFGLIRSAVGPDSNVDLLQLASRSSGLCEIAVIMALHPEWDRAPRRLKLPAIGEAGTVLDSKFDHLNPASWKGNTDVRHVTPLTCWIRGRQLIEEFLPDSRDAFERLARRGGDMLSPCGKPLVEIYDKEDVDAEYASLELEARFPPPAPTESPESEPTYPGDDDLEDAMGAEEPRGGFAVHMQFNGAQVSKAKALRLAMAGLTGPRASTDRTRRVASIPCYQDSGIFDDESQILGVSCLQINHPICTLVRCEEQLFLAIGSVNGLTFGSEKLQEVGLDLLADRDTKVSFEIMCLVRTTVEDDPTKRHDWRWSHHMDKTFVNIPGRLVQPLNPTLSIRTPSKPTYLFESSELMAFGATLLERLSREDLRHIPSGTRTESFPYRFQGKACFLCEHDSNGRSIDPEPQKCCSKCNPPVPLDVSQGQRILEHCGAHLLYDSSINRQHEHCGLCLRPTPMCIFYLKKSNGKPQIDWDKSTCLLKISIRYAVAAESSSASPCSNVPVICPLCGPKRPAVWKYNLEAHFRNVHQLQAPQSWPMSVEITDDEKTGLRNIWDSRQSYPRPRNLKKKIPLVISEAHSSRLALCNLQRRSVPDNQEERSTNSLPQSSAGPVDVERPLPPAAVSDDDDDDMPSPSLLLRRRRAVHQRIESEDETEDDYHQPLPRDTSDSGTALADGLQDKDISTPLTTPQEIEPEIGEEPTVNVPIEAHNSHEPALLFEVETTDEGRELPQIVEEQTVPAKRTRRAAKLLNLGGCDTCQEAITDAEKNDRMRDAMVPHFLYGLGECGVAKELDLRGMRWTRAKYEAAETGLEGAGSVSSTVHDVNVY</sequence>
<reference evidence="2" key="1">
    <citation type="submission" date="2020-05" db="EMBL/GenBank/DDBJ databases">
        <title>Mycena genomes resolve the evolution of fungal bioluminescence.</title>
        <authorList>
            <person name="Tsai I.J."/>
        </authorList>
    </citation>
    <scope>NUCLEOTIDE SEQUENCE</scope>
    <source>
        <strain evidence="2">CCC161011</strain>
    </source>
</reference>
<feature type="region of interest" description="Disordered" evidence="1">
    <location>
        <begin position="62"/>
        <end position="98"/>
    </location>
</feature>
<evidence type="ECO:0000256" key="1">
    <source>
        <dbReference type="SAM" id="MobiDB-lite"/>
    </source>
</evidence>
<dbReference type="EMBL" id="JACAZI010000012">
    <property type="protein sequence ID" value="KAF7346930.1"/>
    <property type="molecule type" value="Genomic_DNA"/>
</dbReference>
<evidence type="ECO:0000313" key="2">
    <source>
        <dbReference type="EMBL" id="KAF7346930.1"/>
    </source>
</evidence>
<feature type="region of interest" description="Disordered" evidence="1">
    <location>
        <begin position="1470"/>
        <end position="1581"/>
    </location>
</feature>
<evidence type="ECO:0000313" key="3">
    <source>
        <dbReference type="Proteomes" id="UP000620124"/>
    </source>
</evidence>
<feature type="compositionally biased region" description="Low complexity" evidence="1">
    <location>
        <begin position="1036"/>
        <end position="1045"/>
    </location>
</feature>
<accession>A0A8H7CQY9</accession>
<feature type="compositionally biased region" description="Acidic residues" evidence="1">
    <location>
        <begin position="1046"/>
        <end position="1055"/>
    </location>
</feature>
<dbReference type="Proteomes" id="UP000620124">
    <property type="component" value="Unassembled WGS sequence"/>
</dbReference>
<organism evidence="2 3">
    <name type="scientific">Mycena venus</name>
    <dbReference type="NCBI Taxonomy" id="2733690"/>
    <lineage>
        <taxon>Eukaryota</taxon>
        <taxon>Fungi</taxon>
        <taxon>Dikarya</taxon>
        <taxon>Basidiomycota</taxon>
        <taxon>Agaricomycotina</taxon>
        <taxon>Agaricomycetes</taxon>
        <taxon>Agaricomycetidae</taxon>
        <taxon>Agaricales</taxon>
        <taxon>Marasmiineae</taxon>
        <taxon>Mycenaceae</taxon>
        <taxon>Mycena</taxon>
    </lineage>
</organism>
<proteinExistence type="predicted"/>
<gene>
    <name evidence="2" type="ORF">MVEN_01445400</name>
</gene>
<dbReference type="OrthoDB" id="3048541at2759"/>
<keyword evidence="3" id="KW-1185">Reference proteome</keyword>